<dbReference type="PANTHER" id="PTHR43792:SF1">
    <property type="entry name" value="N-ACETYLTRANSFERASE DOMAIN-CONTAINING PROTEIN"/>
    <property type="match status" value="1"/>
</dbReference>
<keyword evidence="2" id="KW-0808">Transferase</keyword>
<dbReference type="InterPro" id="IPR000182">
    <property type="entry name" value="GNAT_dom"/>
</dbReference>
<protein>
    <submittedName>
        <fullName evidence="2">Acetyltransferase (GNAT) family protein</fullName>
    </submittedName>
</protein>
<proteinExistence type="predicted"/>
<feature type="domain" description="N-acetyltransferase" evidence="1">
    <location>
        <begin position="8"/>
        <end position="166"/>
    </location>
</feature>
<dbReference type="RefSeq" id="WP_095073692.1">
    <property type="nucleotide sequence ID" value="NZ_LT899436.1"/>
</dbReference>
<dbReference type="Pfam" id="PF13302">
    <property type="entry name" value="Acetyltransf_3"/>
    <property type="match status" value="1"/>
</dbReference>
<dbReference type="OrthoDB" id="9788916at2"/>
<dbReference type="EMBL" id="LT899436">
    <property type="protein sequence ID" value="SNR16847.1"/>
    <property type="molecule type" value="Genomic_DNA"/>
</dbReference>
<dbReference type="KEGG" id="tje:TJEJU_3194"/>
<name>A0A238UCA6_9FLAO</name>
<dbReference type="Proteomes" id="UP000215214">
    <property type="component" value="Chromosome TJEJU"/>
</dbReference>
<gene>
    <name evidence="2" type="ORF">TJEJU_3194</name>
</gene>
<evidence type="ECO:0000259" key="1">
    <source>
        <dbReference type="PROSITE" id="PS51186"/>
    </source>
</evidence>
<organism evidence="2 3">
    <name type="scientific">Tenacibaculum jejuense</name>
    <dbReference type="NCBI Taxonomy" id="584609"/>
    <lineage>
        <taxon>Bacteria</taxon>
        <taxon>Pseudomonadati</taxon>
        <taxon>Bacteroidota</taxon>
        <taxon>Flavobacteriia</taxon>
        <taxon>Flavobacteriales</taxon>
        <taxon>Flavobacteriaceae</taxon>
        <taxon>Tenacibaculum</taxon>
    </lineage>
</organism>
<reference evidence="2 3" key="1">
    <citation type="submission" date="2017-07" db="EMBL/GenBank/DDBJ databases">
        <authorList>
            <person name="Sun Z.S."/>
            <person name="Albrecht U."/>
            <person name="Echele G."/>
            <person name="Lee C.C."/>
        </authorList>
    </citation>
    <scope>NUCLEOTIDE SEQUENCE [LARGE SCALE GENOMIC DNA]</scope>
    <source>
        <strain evidence="3">type strain: KCTC 22618</strain>
    </source>
</reference>
<evidence type="ECO:0000313" key="2">
    <source>
        <dbReference type="EMBL" id="SNR16847.1"/>
    </source>
</evidence>
<accession>A0A238UCA6</accession>
<sequence length="166" mass="19378">MIFETERLEVRYLKLEDIEGYYKLQSDPLVLKYATGEVDTYEGVQQNLKEVIAKYTLPNNDFWIYAIEDKKTKNFLGTVALVKDEQNEDEIGYRFIREYWGNGFGYEICEGLIVYAKQIKMTKLIGNVVNENIASAKILEKLNFKPVHQFVSKDIGLPETKYELKL</sequence>
<dbReference type="SUPFAM" id="SSF55729">
    <property type="entry name" value="Acyl-CoA N-acyltransferases (Nat)"/>
    <property type="match status" value="1"/>
</dbReference>
<dbReference type="InterPro" id="IPR051531">
    <property type="entry name" value="N-acetyltransferase"/>
</dbReference>
<dbReference type="AlphaFoldDB" id="A0A238UCA6"/>
<dbReference type="PROSITE" id="PS51186">
    <property type="entry name" value="GNAT"/>
    <property type="match status" value="1"/>
</dbReference>
<dbReference type="PANTHER" id="PTHR43792">
    <property type="entry name" value="GNAT FAMILY, PUTATIVE (AFU_ORTHOLOGUE AFUA_3G00765)-RELATED-RELATED"/>
    <property type="match status" value="1"/>
</dbReference>
<keyword evidence="3" id="KW-1185">Reference proteome</keyword>
<dbReference type="GO" id="GO:0016747">
    <property type="term" value="F:acyltransferase activity, transferring groups other than amino-acyl groups"/>
    <property type="evidence" value="ECO:0007669"/>
    <property type="project" value="InterPro"/>
</dbReference>
<evidence type="ECO:0000313" key="3">
    <source>
        <dbReference type="Proteomes" id="UP000215214"/>
    </source>
</evidence>
<dbReference type="Gene3D" id="3.40.630.30">
    <property type="match status" value="1"/>
</dbReference>
<dbReference type="InterPro" id="IPR016181">
    <property type="entry name" value="Acyl_CoA_acyltransferase"/>
</dbReference>